<organism evidence="1 2">
    <name type="scientific">Nocardiopsis sediminis</name>
    <dbReference type="NCBI Taxonomy" id="1778267"/>
    <lineage>
        <taxon>Bacteria</taxon>
        <taxon>Bacillati</taxon>
        <taxon>Actinomycetota</taxon>
        <taxon>Actinomycetes</taxon>
        <taxon>Streptosporangiales</taxon>
        <taxon>Nocardiopsidaceae</taxon>
        <taxon>Nocardiopsis</taxon>
    </lineage>
</organism>
<evidence type="ECO:0000313" key="2">
    <source>
        <dbReference type="Proteomes" id="UP001595847"/>
    </source>
</evidence>
<dbReference type="RefSeq" id="WP_378538483.1">
    <property type="nucleotide sequence ID" value="NZ_JBHSBH010000020.1"/>
</dbReference>
<proteinExistence type="predicted"/>
<gene>
    <name evidence="1" type="ORF">ACFOVU_28255</name>
</gene>
<comment type="caution">
    <text evidence="1">The sequence shown here is derived from an EMBL/GenBank/DDBJ whole genome shotgun (WGS) entry which is preliminary data.</text>
</comment>
<evidence type="ECO:0000313" key="1">
    <source>
        <dbReference type="EMBL" id="MFC3999839.1"/>
    </source>
</evidence>
<keyword evidence="2" id="KW-1185">Reference proteome</keyword>
<dbReference type="EMBL" id="JBHSBH010000020">
    <property type="protein sequence ID" value="MFC3999839.1"/>
    <property type="molecule type" value="Genomic_DNA"/>
</dbReference>
<sequence length="79" mass="8599">MAILVLFTKTGEGPDTVSYACGFDGNSEEFHFTLGTGDLELRDRTDGEPVPHAVLCARSKAVRMFRETGTWPARGAYCA</sequence>
<reference evidence="2" key="1">
    <citation type="journal article" date="2019" name="Int. J. Syst. Evol. Microbiol.">
        <title>The Global Catalogue of Microorganisms (GCM) 10K type strain sequencing project: providing services to taxonomists for standard genome sequencing and annotation.</title>
        <authorList>
            <consortium name="The Broad Institute Genomics Platform"/>
            <consortium name="The Broad Institute Genome Sequencing Center for Infectious Disease"/>
            <person name="Wu L."/>
            <person name="Ma J."/>
        </authorList>
    </citation>
    <scope>NUCLEOTIDE SEQUENCE [LARGE SCALE GENOMIC DNA]</scope>
    <source>
        <strain evidence="2">TBRC 1826</strain>
    </source>
</reference>
<dbReference type="Proteomes" id="UP001595847">
    <property type="component" value="Unassembled WGS sequence"/>
</dbReference>
<protein>
    <submittedName>
        <fullName evidence="1">Uncharacterized protein</fullName>
    </submittedName>
</protein>
<accession>A0ABV8FWL9</accession>
<name>A0ABV8FWL9_9ACTN</name>